<dbReference type="AlphaFoldDB" id="A0A1I3LJW3"/>
<dbReference type="EMBL" id="FORQ01000002">
    <property type="protein sequence ID" value="SFI85048.1"/>
    <property type="molecule type" value="Genomic_DNA"/>
</dbReference>
<sequence length="163" mass="19228">MQKEISSLVRIRFSDCDPIGHLNNVKYLEYMLNAREDHVEAGYGFTYEEYTRKTGCTWITIQNEIAYLKEVRYNARVQISSKTIEVGDRLSKVEILMKSEDGKTIHSVLWLSVIYFNMKTRKSDVHPDDTKNLFMKFLVNLEEPDFKSRVAYFRKQNKIALRS</sequence>
<dbReference type="Gene3D" id="3.10.129.10">
    <property type="entry name" value="Hotdog Thioesterase"/>
    <property type="match status" value="1"/>
</dbReference>
<organism evidence="1 2">
    <name type="scientific">Kaistella treverensis</name>
    <dbReference type="NCBI Taxonomy" id="631455"/>
    <lineage>
        <taxon>Bacteria</taxon>
        <taxon>Pseudomonadati</taxon>
        <taxon>Bacteroidota</taxon>
        <taxon>Flavobacteriia</taxon>
        <taxon>Flavobacteriales</taxon>
        <taxon>Weeksellaceae</taxon>
        <taxon>Chryseobacterium group</taxon>
        <taxon>Kaistella</taxon>
    </lineage>
</organism>
<dbReference type="SUPFAM" id="SSF54637">
    <property type="entry name" value="Thioesterase/thiol ester dehydrase-isomerase"/>
    <property type="match status" value="1"/>
</dbReference>
<dbReference type="Proteomes" id="UP000242560">
    <property type="component" value="Unassembled WGS sequence"/>
</dbReference>
<protein>
    <submittedName>
        <fullName evidence="1">Acyl-CoA thioester hydrolase</fullName>
    </submittedName>
</protein>
<keyword evidence="1" id="KW-0378">Hydrolase</keyword>
<evidence type="ECO:0000313" key="1">
    <source>
        <dbReference type="EMBL" id="SFI85048.1"/>
    </source>
</evidence>
<evidence type="ECO:0000313" key="2">
    <source>
        <dbReference type="Proteomes" id="UP000242560"/>
    </source>
</evidence>
<gene>
    <name evidence="1" type="ORF">SAMN05421638_1182</name>
</gene>
<name>A0A1I3LJW3_9FLAO</name>
<dbReference type="CDD" id="cd00586">
    <property type="entry name" value="4HBT"/>
    <property type="match status" value="1"/>
</dbReference>
<dbReference type="GO" id="GO:0016787">
    <property type="term" value="F:hydrolase activity"/>
    <property type="evidence" value="ECO:0007669"/>
    <property type="project" value="UniProtKB-KW"/>
</dbReference>
<dbReference type="InterPro" id="IPR029069">
    <property type="entry name" value="HotDog_dom_sf"/>
</dbReference>
<reference evidence="2" key="1">
    <citation type="submission" date="2016-10" db="EMBL/GenBank/DDBJ databases">
        <authorList>
            <person name="Varghese N."/>
            <person name="Submissions S."/>
        </authorList>
    </citation>
    <scope>NUCLEOTIDE SEQUENCE [LARGE SCALE GENOMIC DNA]</scope>
    <source>
        <strain evidence="2">DSM 22251</strain>
    </source>
</reference>
<keyword evidence="2" id="KW-1185">Reference proteome</keyword>
<accession>A0A1I3LJW3</accession>
<dbReference type="RefSeq" id="WP_089819513.1">
    <property type="nucleotide sequence ID" value="NZ_FORQ01000002.1"/>
</dbReference>
<dbReference type="Pfam" id="PF13279">
    <property type="entry name" value="4HBT_2"/>
    <property type="match status" value="1"/>
</dbReference>
<proteinExistence type="predicted"/>